<dbReference type="PANTHER" id="PTHR13285">
    <property type="entry name" value="ACYLTRANSFERASE"/>
    <property type="match status" value="1"/>
</dbReference>
<keyword evidence="7" id="KW-0808">Transferase</keyword>
<evidence type="ECO:0000256" key="5">
    <source>
        <dbReference type="ARBA" id="ARBA00022989"/>
    </source>
</evidence>
<evidence type="ECO:0000313" key="9">
    <source>
        <dbReference type="EMBL" id="MCU6699873.1"/>
    </source>
</evidence>
<keyword evidence="4 8" id="KW-0812">Transmembrane</keyword>
<feature type="transmembrane region" description="Helical" evidence="8">
    <location>
        <begin position="147"/>
        <end position="166"/>
    </location>
</feature>
<evidence type="ECO:0000313" key="10">
    <source>
        <dbReference type="Proteomes" id="UP001207605"/>
    </source>
</evidence>
<dbReference type="PIRSF" id="PIRSF500217">
    <property type="entry name" value="AlgI"/>
    <property type="match status" value="1"/>
</dbReference>
<dbReference type="EMBL" id="JAOQJV010000006">
    <property type="protein sequence ID" value="MCU6699873.1"/>
    <property type="molecule type" value="Genomic_DNA"/>
</dbReference>
<dbReference type="PANTHER" id="PTHR13285:SF18">
    <property type="entry name" value="PROTEIN-CYSTEINE N-PALMITOYLTRANSFERASE RASP"/>
    <property type="match status" value="1"/>
</dbReference>
<comment type="subcellular location">
    <subcellularLocation>
        <location evidence="1">Cell membrane</location>
        <topology evidence="1">Multi-pass membrane protein</topology>
    </subcellularLocation>
</comment>
<comment type="similarity">
    <text evidence="2 7">Belongs to the membrane-bound acyltransferase family.</text>
</comment>
<protein>
    <submittedName>
        <fullName evidence="9">MBOAT family protein</fullName>
    </submittedName>
</protein>
<dbReference type="PIRSF" id="PIRSF016636">
    <property type="entry name" value="AlgI_DltB"/>
    <property type="match status" value="1"/>
</dbReference>
<accession>A0ABT2S5K8</accession>
<sequence>MVFSSLFFVFFFLTLNLLLYNLVDGIEKKNMVMLVFSLIFYSWAGPKYLILLLGMVFISWFTAIMIEESRKKSVKKKYLTLACVLLIGFLGIFKYLNFFTGITSSLIGLPSEATKIVLPVGISFYTFQLLSYVVDVYRGEVAAQRKYWHLLLYAALFHQCIAGPIVRYQLVADEIDHRKVRVDEFSKGIMRFMVGLAKKAILANSCASVADALFPSGHKAIVAIPAGGLWIGLLFYMLQIYLDFSAYSDMAIGMGWMIGFHYNENFNYPYIATSIKDFWNRWHISLSTFFRDYVYIPLGGNRKGARRRTINLLVVWALTGFWHGASWNYILWGLYFFVFICIENKGWLDKLKKLPGGVRHLYAMLVVYFGWALFRQESIADLGTSLKGMFGLNGNGWMDMSTSLVIKNHIFLLIFCVIASTPLIKYIGRFFRGLANKLCRIPYLVYIYDMLAPIGLMILSFMALIGNSYNPFLYFQF</sequence>
<feature type="transmembrane region" description="Helical" evidence="8">
    <location>
        <begin position="309"/>
        <end position="325"/>
    </location>
</feature>
<dbReference type="Pfam" id="PF03062">
    <property type="entry name" value="MBOAT"/>
    <property type="match status" value="1"/>
</dbReference>
<feature type="transmembrane region" description="Helical" evidence="8">
    <location>
        <begin position="49"/>
        <end position="66"/>
    </location>
</feature>
<dbReference type="InterPro" id="IPR028362">
    <property type="entry name" value="AlgI"/>
</dbReference>
<evidence type="ECO:0000256" key="8">
    <source>
        <dbReference type="SAM" id="Phobius"/>
    </source>
</evidence>
<dbReference type="RefSeq" id="WP_262581383.1">
    <property type="nucleotide sequence ID" value="NZ_JAOQJV010000006.1"/>
</dbReference>
<evidence type="ECO:0000256" key="1">
    <source>
        <dbReference type="ARBA" id="ARBA00004651"/>
    </source>
</evidence>
<feature type="transmembrane region" description="Helical" evidence="8">
    <location>
        <begin position="116"/>
        <end position="135"/>
    </location>
</feature>
<keyword evidence="7" id="KW-0012">Acyltransferase</keyword>
<dbReference type="InterPro" id="IPR024194">
    <property type="entry name" value="Ac/AlaTfrase_AlgI/DltB"/>
</dbReference>
<gene>
    <name evidence="9" type="ORF">OCV65_06475</name>
</gene>
<dbReference type="InterPro" id="IPR004299">
    <property type="entry name" value="MBOAT_fam"/>
</dbReference>
<evidence type="ECO:0000256" key="6">
    <source>
        <dbReference type="ARBA" id="ARBA00023136"/>
    </source>
</evidence>
<comment type="caution">
    <text evidence="9">The sequence shown here is derived from an EMBL/GenBank/DDBJ whole genome shotgun (WGS) entry which is preliminary data.</text>
</comment>
<evidence type="ECO:0000256" key="4">
    <source>
        <dbReference type="ARBA" id="ARBA00022692"/>
    </source>
</evidence>
<evidence type="ECO:0000256" key="2">
    <source>
        <dbReference type="ARBA" id="ARBA00010323"/>
    </source>
</evidence>
<feature type="transmembrane region" description="Helical" evidence="8">
    <location>
        <begin position="443"/>
        <end position="465"/>
    </location>
</feature>
<dbReference type="InterPro" id="IPR051085">
    <property type="entry name" value="MB_O-acyltransferase"/>
</dbReference>
<dbReference type="Proteomes" id="UP001207605">
    <property type="component" value="Unassembled WGS sequence"/>
</dbReference>
<organism evidence="9 10">
    <name type="scientific">Dorea ammoniilytica</name>
    <dbReference type="NCBI Taxonomy" id="2981788"/>
    <lineage>
        <taxon>Bacteria</taxon>
        <taxon>Bacillati</taxon>
        <taxon>Bacillota</taxon>
        <taxon>Clostridia</taxon>
        <taxon>Lachnospirales</taxon>
        <taxon>Lachnospiraceae</taxon>
        <taxon>Dorea</taxon>
    </lineage>
</organism>
<keyword evidence="6 7" id="KW-0472">Membrane</keyword>
<feature type="transmembrane region" description="Helical" evidence="8">
    <location>
        <begin position="78"/>
        <end position="96"/>
    </location>
</feature>
<name>A0ABT2S5K8_9FIRM</name>
<reference evidence="9 10" key="1">
    <citation type="journal article" date="2021" name="ISME Commun">
        <title>Automated analysis of genomic sequences facilitates high-throughput and comprehensive description of bacteria.</title>
        <authorList>
            <person name="Hitch T.C.A."/>
        </authorList>
    </citation>
    <scope>NUCLEOTIDE SEQUENCE [LARGE SCALE GENOMIC DNA]</scope>
    <source>
        <strain evidence="9 10">Sanger_02</strain>
    </source>
</reference>
<keyword evidence="5 8" id="KW-1133">Transmembrane helix</keyword>
<evidence type="ECO:0000256" key="3">
    <source>
        <dbReference type="ARBA" id="ARBA00022475"/>
    </source>
</evidence>
<evidence type="ECO:0000256" key="7">
    <source>
        <dbReference type="PIRNR" id="PIRNR016636"/>
    </source>
</evidence>
<keyword evidence="3 7" id="KW-1003">Cell membrane</keyword>
<feature type="transmembrane region" description="Helical" evidence="8">
    <location>
        <begin position="220"/>
        <end position="242"/>
    </location>
</feature>
<feature type="transmembrane region" description="Helical" evidence="8">
    <location>
        <begin position="410"/>
        <end position="431"/>
    </location>
</feature>
<proteinExistence type="inferred from homology"/>
<keyword evidence="10" id="KW-1185">Reference proteome</keyword>